<dbReference type="AlphaFoldDB" id="A0A2H3EV86"/>
<dbReference type="EMBL" id="KZ293644">
    <property type="protein sequence ID" value="PBL04258.1"/>
    <property type="molecule type" value="Genomic_DNA"/>
</dbReference>
<accession>A0A2H3EV86</accession>
<proteinExistence type="predicted"/>
<organism evidence="1 2">
    <name type="scientific">Armillaria gallica</name>
    <name type="common">Bulbous honey fungus</name>
    <name type="synonym">Armillaria bulbosa</name>
    <dbReference type="NCBI Taxonomy" id="47427"/>
    <lineage>
        <taxon>Eukaryota</taxon>
        <taxon>Fungi</taxon>
        <taxon>Dikarya</taxon>
        <taxon>Basidiomycota</taxon>
        <taxon>Agaricomycotina</taxon>
        <taxon>Agaricomycetes</taxon>
        <taxon>Agaricomycetidae</taxon>
        <taxon>Agaricales</taxon>
        <taxon>Marasmiineae</taxon>
        <taxon>Physalacriaceae</taxon>
        <taxon>Armillaria</taxon>
    </lineage>
</organism>
<name>A0A2H3EV86_ARMGA</name>
<dbReference type="InParanoid" id="A0A2H3EV86"/>
<evidence type="ECO:0000313" key="1">
    <source>
        <dbReference type="EMBL" id="PBL04258.1"/>
    </source>
</evidence>
<keyword evidence="2" id="KW-1185">Reference proteome</keyword>
<dbReference type="Proteomes" id="UP000217790">
    <property type="component" value="Unassembled WGS sequence"/>
</dbReference>
<sequence>MLEWRSKDSFCALLIPDALSSRTRHVDTLSMSTLGLGPRKDFYHSTMPMLLPSIVFSCSSSCTLVCRDSLVLTVLHSSFQK</sequence>
<reference evidence="2" key="1">
    <citation type="journal article" date="2017" name="Nat. Ecol. Evol.">
        <title>Genome expansion and lineage-specific genetic innovations in the forest pathogenic fungi Armillaria.</title>
        <authorList>
            <person name="Sipos G."/>
            <person name="Prasanna A.N."/>
            <person name="Walter M.C."/>
            <person name="O'Connor E."/>
            <person name="Balint B."/>
            <person name="Krizsan K."/>
            <person name="Kiss B."/>
            <person name="Hess J."/>
            <person name="Varga T."/>
            <person name="Slot J."/>
            <person name="Riley R."/>
            <person name="Boka B."/>
            <person name="Rigling D."/>
            <person name="Barry K."/>
            <person name="Lee J."/>
            <person name="Mihaltcheva S."/>
            <person name="LaButti K."/>
            <person name="Lipzen A."/>
            <person name="Waldron R."/>
            <person name="Moloney N.M."/>
            <person name="Sperisen C."/>
            <person name="Kredics L."/>
            <person name="Vagvoelgyi C."/>
            <person name="Patrignani A."/>
            <person name="Fitzpatrick D."/>
            <person name="Nagy I."/>
            <person name="Doyle S."/>
            <person name="Anderson J.B."/>
            <person name="Grigoriev I.V."/>
            <person name="Gueldener U."/>
            <person name="Muensterkoetter M."/>
            <person name="Nagy L.G."/>
        </authorList>
    </citation>
    <scope>NUCLEOTIDE SEQUENCE [LARGE SCALE GENOMIC DNA]</scope>
    <source>
        <strain evidence="2">Ar21-2</strain>
    </source>
</reference>
<gene>
    <name evidence="1" type="ORF">ARMGADRAFT_47612</name>
</gene>
<protein>
    <submittedName>
        <fullName evidence="1">Uncharacterized protein</fullName>
    </submittedName>
</protein>
<evidence type="ECO:0000313" key="2">
    <source>
        <dbReference type="Proteomes" id="UP000217790"/>
    </source>
</evidence>